<dbReference type="SUPFAM" id="SSF57756">
    <property type="entry name" value="Retrovirus zinc finger-like domains"/>
    <property type="match status" value="1"/>
</dbReference>
<keyword evidence="24" id="KW-0863">Zinc-finger</keyword>
<comment type="catalytic activity">
    <reaction evidence="22">
        <text>DNA(n) + a 2'-deoxyribonucleoside 5'-triphosphate = DNA(n+1) + diphosphate</text>
        <dbReference type="Rhea" id="RHEA:22508"/>
        <dbReference type="Rhea" id="RHEA-COMP:17339"/>
        <dbReference type="Rhea" id="RHEA-COMP:17340"/>
        <dbReference type="ChEBI" id="CHEBI:33019"/>
        <dbReference type="ChEBI" id="CHEBI:61560"/>
        <dbReference type="ChEBI" id="CHEBI:173112"/>
        <dbReference type="EC" id="2.7.7.49"/>
    </reaction>
</comment>
<keyword evidence="2" id="KW-0815">Transposition</keyword>
<feature type="domain" description="Integrase catalytic" evidence="27">
    <location>
        <begin position="349"/>
        <end position="522"/>
    </location>
</feature>
<evidence type="ECO:0000256" key="15">
    <source>
        <dbReference type="ARBA" id="ARBA00022884"/>
    </source>
</evidence>
<dbReference type="InterPro" id="IPR001584">
    <property type="entry name" value="Integrase_cat-core"/>
</dbReference>
<keyword evidence="16" id="KW-0229">DNA integration</keyword>
<dbReference type="Proteomes" id="UP000383932">
    <property type="component" value="Unassembled WGS sequence"/>
</dbReference>
<evidence type="ECO:0000256" key="21">
    <source>
        <dbReference type="ARBA" id="ARBA00023268"/>
    </source>
</evidence>
<dbReference type="InterPro" id="IPR039537">
    <property type="entry name" value="Retrotran_Ty1/copia-like"/>
</dbReference>
<dbReference type="CDD" id="cd09272">
    <property type="entry name" value="RNase_HI_RT_Ty1"/>
    <property type="match status" value="1"/>
</dbReference>
<dbReference type="PROSITE" id="PS50994">
    <property type="entry name" value="INTEGRASE"/>
    <property type="match status" value="1"/>
</dbReference>
<keyword evidence="19" id="KW-0917">Virion maturation</keyword>
<comment type="caution">
    <text evidence="28">The sequence shown here is derived from an EMBL/GenBank/DDBJ whole genome shotgun (WGS) entry which is preliminary data.</text>
</comment>
<evidence type="ECO:0000256" key="19">
    <source>
        <dbReference type="ARBA" id="ARBA00023113"/>
    </source>
</evidence>
<dbReference type="GO" id="GO:0006508">
    <property type="term" value="P:proteolysis"/>
    <property type="evidence" value="ECO:0007669"/>
    <property type="project" value="UniProtKB-KW"/>
</dbReference>
<dbReference type="GO" id="GO:0003964">
    <property type="term" value="F:RNA-directed DNA polymerase activity"/>
    <property type="evidence" value="ECO:0007669"/>
    <property type="project" value="UniProtKB-KW"/>
</dbReference>
<dbReference type="Gene3D" id="3.30.420.10">
    <property type="entry name" value="Ribonuclease H-like superfamily/Ribonuclease H"/>
    <property type="match status" value="1"/>
</dbReference>
<dbReference type="Pfam" id="PF22936">
    <property type="entry name" value="Pol_BBD"/>
    <property type="match status" value="1"/>
</dbReference>
<keyword evidence="17" id="KW-0695">RNA-directed DNA polymerase</keyword>
<dbReference type="GO" id="GO:0008270">
    <property type="term" value="F:zinc ion binding"/>
    <property type="evidence" value="ECO:0007669"/>
    <property type="project" value="UniProtKB-KW"/>
</dbReference>
<keyword evidence="10" id="KW-0064">Aspartyl protease</keyword>
<keyword evidence="15" id="KW-0694">RNA-binding</keyword>
<dbReference type="GO" id="GO:0032196">
    <property type="term" value="P:transposition"/>
    <property type="evidence" value="ECO:0007669"/>
    <property type="project" value="UniProtKB-KW"/>
</dbReference>
<dbReference type="GO" id="GO:0003723">
    <property type="term" value="F:RNA binding"/>
    <property type="evidence" value="ECO:0007669"/>
    <property type="project" value="UniProtKB-KW"/>
</dbReference>
<dbReference type="PANTHER" id="PTHR42648:SF11">
    <property type="entry name" value="TRANSPOSON TY4-P GAG-POL POLYPROTEIN"/>
    <property type="match status" value="1"/>
</dbReference>
<feature type="region of interest" description="Disordered" evidence="25">
    <location>
        <begin position="625"/>
        <end position="763"/>
    </location>
</feature>
<evidence type="ECO:0000313" key="28">
    <source>
        <dbReference type="EMBL" id="KAB5587862.1"/>
    </source>
</evidence>
<evidence type="ECO:0000256" key="20">
    <source>
        <dbReference type="ARBA" id="ARBA00023172"/>
    </source>
</evidence>
<proteinExistence type="predicted"/>
<feature type="compositionally biased region" description="Polar residues" evidence="25">
    <location>
        <begin position="732"/>
        <end position="750"/>
    </location>
</feature>
<feature type="compositionally biased region" description="Polar residues" evidence="25">
    <location>
        <begin position="707"/>
        <end position="719"/>
    </location>
</feature>
<feature type="compositionally biased region" description="Basic and acidic residues" evidence="25">
    <location>
        <begin position="753"/>
        <end position="763"/>
    </location>
</feature>
<protein>
    <submittedName>
        <fullName evidence="28">Copia protein</fullName>
    </submittedName>
</protein>
<feature type="region of interest" description="Disordered" evidence="25">
    <location>
        <begin position="16"/>
        <end position="45"/>
    </location>
</feature>
<dbReference type="GO" id="GO:0004190">
    <property type="term" value="F:aspartic-type endopeptidase activity"/>
    <property type="evidence" value="ECO:0007669"/>
    <property type="project" value="UniProtKB-KW"/>
</dbReference>
<evidence type="ECO:0000256" key="7">
    <source>
        <dbReference type="ARBA" id="ARBA00022722"/>
    </source>
</evidence>
<dbReference type="PANTHER" id="PTHR42648">
    <property type="entry name" value="TRANSPOSASE, PUTATIVE-RELATED"/>
    <property type="match status" value="1"/>
</dbReference>
<evidence type="ECO:0000256" key="9">
    <source>
        <dbReference type="ARBA" id="ARBA00022741"/>
    </source>
</evidence>
<keyword evidence="8" id="KW-0479">Metal-binding</keyword>
<evidence type="ECO:0000256" key="18">
    <source>
        <dbReference type="ARBA" id="ARBA00022932"/>
    </source>
</evidence>
<keyword evidence="20" id="KW-0233">DNA recombination</keyword>
<evidence type="ECO:0000256" key="12">
    <source>
        <dbReference type="ARBA" id="ARBA00022801"/>
    </source>
</evidence>
<dbReference type="GO" id="GO:0015074">
    <property type="term" value="P:DNA integration"/>
    <property type="evidence" value="ECO:0007669"/>
    <property type="project" value="UniProtKB-KW"/>
</dbReference>
<evidence type="ECO:0000256" key="23">
    <source>
        <dbReference type="ARBA" id="ARBA00049244"/>
    </source>
</evidence>
<feature type="compositionally biased region" description="Low complexity" evidence="25">
    <location>
        <begin position="650"/>
        <end position="672"/>
    </location>
</feature>
<evidence type="ECO:0000256" key="17">
    <source>
        <dbReference type="ARBA" id="ARBA00022918"/>
    </source>
</evidence>
<evidence type="ECO:0000256" key="25">
    <source>
        <dbReference type="SAM" id="MobiDB-lite"/>
    </source>
</evidence>
<dbReference type="GO" id="GO:0003887">
    <property type="term" value="F:DNA-directed DNA polymerase activity"/>
    <property type="evidence" value="ECO:0007669"/>
    <property type="project" value="UniProtKB-KW"/>
</dbReference>
<keyword evidence="24" id="KW-0862">Zinc</keyword>
<feature type="compositionally biased region" description="Low complexity" evidence="25">
    <location>
        <begin position="681"/>
        <end position="700"/>
    </location>
</feature>
<feature type="region of interest" description="Disordered" evidence="25">
    <location>
        <begin position="64"/>
        <end position="108"/>
    </location>
</feature>
<dbReference type="EMBL" id="SSOP01000720">
    <property type="protein sequence ID" value="KAB5587862.1"/>
    <property type="molecule type" value="Genomic_DNA"/>
</dbReference>
<evidence type="ECO:0000256" key="2">
    <source>
        <dbReference type="ARBA" id="ARBA00022578"/>
    </source>
</evidence>
<feature type="compositionally biased region" description="Low complexity" evidence="25">
    <location>
        <begin position="76"/>
        <end position="103"/>
    </location>
</feature>
<organism evidence="28 29">
    <name type="scientific">Ceratobasidium theobromae</name>
    <dbReference type="NCBI Taxonomy" id="1582974"/>
    <lineage>
        <taxon>Eukaryota</taxon>
        <taxon>Fungi</taxon>
        <taxon>Dikarya</taxon>
        <taxon>Basidiomycota</taxon>
        <taxon>Agaricomycotina</taxon>
        <taxon>Agaricomycetes</taxon>
        <taxon>Cantharellales</taxon>
        <taxon>Ceratobasidiaceae</taxon>
        <taxon>Ceratobasidium</taxon>
    </lineage>
</organism>
<dbReference type="OrthoDB" id="3344688at2759"/>
<evidence type="ECO:0000256" key="3">
    <source>
        <dbReference type="ARBA" id="ARBA00022612"/>
    </source>
</evidence>
<keyword evidence="3" id="KW-1188">Viral release from host cell</keyword>
<dbReference type="GO" id="GO:0006310">
    <property type="term" value="P:DNA recombination"/>
    <property type="evidence" value="ECO:0007669"/>
    <property type="project" value="UniProtKB-KW"/>
</dbReference>
<evidence type="ECO:0000256" key="13">
    <source>
        <dbReference type="ARBA" id="ARBA00022840"/>
    </source>
</evidence>
<evidence type="ECO:0000256" key="11">
    <source>
        <dbReference type="ARBA" id="ARBA00022759"/>
    </source>
</evidence>
<evidence type="ECO:0000259" key="26">
    <source>
        <dbReference type="PROSITE" id="PS50158"/>
    </source>
</evidence>
<dbReference type="InterPro" id="IPR043502">
    <property type="entry name" value="DNA/RNA_pol_sf"/>
</dbReference>
<keyword evidence="29" id="KW-1185">Reference proteome</keyword>
<dbReference type="InterPro" id="IPR012337">
    <property type="entry name" value="RNaseH-like_sf"/>
</dbReference>
<dbReference type="GO" id="GO:0005634">
    <property type="term" value="C:nucleus"/>
    <property type="evidence" value="ECO:0007669"/>
    <property type="project" value="UniProtKB-ARBA"/>
</dbReference>
<dbReference type="InterPro" id="IPR013103">
    <property type="entry name" value="RVT_2"/>
</dbReference>
<dbReference type="SUPFAM" id="SSF53098">
    <property type="entry name" value="Ribonuclease H-like"/>
    <property type="match status" value="1"/>
</dbReference>
<keyword evidence="18" id="KW-0808">Transferase</keyword>
<evidence type="ECO:0000256" key="4">
    <source>
        <dbReference type="ARBA" id="ARBA00022664"/>
    </source>
</evidence>
<dbReference type="Pfam" id="PF07727">
    <property type="entry name" value="RVT_2"/>
    <property type="match status" value="1"/>
</dbReference>
<keyword evidence="4" id="KW-0507">mRNA processing</keyword>
<feature type="compositionally biased region" description="Basic residues" evidence="25">
    <location>
        <begin position="64"/>
        <end position="74"/>
    </location>
</feature>
<evidence type="ECO:0000256" key="16">
    <source>
        <dbReference type="ARBA" id="ARBA00022908"/>
    </source>
</evidence>
<evidence type="ECO:0000256" key="10">
    <source>
        <dbReference type="ARBA" id="ARBA00022750"/>
    </source>
</evidence>
<keyword evidence="5" id="KW-0645">Protease</keyword>
<keyword evidence="7" id="KW-0540">Nuclease</keyword>
<evidence type="ECO:0000256" key="1">
    <source>
        <dbReference type="ARBA" id="ARBA00002180"/>
    </source>
</evidence>
<dbReference type="GO" id="GO:0004519">
    <property type="term" value="F:endonuclease activity"/>
    <property type="evidence" value="ECO:0007669"/>
    <property type="project" value="UniProtKB-KW"/>
</dbReference>
<dbReference type="PROSITE" id="PS50158">
    <property type="entry name" value="ZF_CCHC"/>
    <property type="match status" value="1"/>
</dbReference>
<name>A0A5N5Q7Y2_9AGAM</name>
<evidence type="ECO:0000256" key="24">
    <source>
        <dbReference type="PROSITE-ProRule" id="PRU00047"/>
    </source>
</evidence>
<keyword evidence="11" id="KW-0255">Endonuclease</keyword>
<feature type="domain" description="CCHC-type" evidence="26">
    <location>
        <begin position="53"/>
        <end position="68"/>
    </location>
</feature>
<evidence type="ECO:0000256" key="6">
    <source>
        <dbReference type="ARBA" id="ARBA00022695"/>
    </source>
</evidence>
<keyword evidence="21" id="KW-0511">Multifunctional enzyme</keyword>
<dbReference type="SUPFAM" id="SSF56672">
    <property type="entry name" value="DNA/RNA polymerases"/>
    <property type="match status" value="1"/>
</dbReference>
<comment type="function">
    <text evidence="1">The aspartyl protease (PR) mediates the proteolytic cleavages of the Gag and Gag-Pol polyproteins after assembly of the VLP.</text>
</comment>
<evidence type="ECO:0000256" key="5">
    <source>
        <dbReference type="ARBA" id="ARBA00022670"/>
    </source>
</evidence>
<dbReference type="InterPro" id="IPR001878">
    <property type="entry name" value="Znf_CCHC"/>
</dbReference>
<keyword evidence="14" id="KW-0460">Magnesium</keyword>
<keyword evidence="6" id="KW-0548">Nucleotidyltransferase</keyword>
<feature type="compositionally biased region" description="Basic and acidic residues" evidence="25">
    <location>
        <begin position="625"/>
        <end position="635"/>
    </location>
</feature>
<keyword evidence="12" id="KW-0378">Hydrolase</keyword>
<evidence type="ECO:0000256" key="14">
    <source>
        <dbReference type="ARBA" id="ARBA00022842"/>
    </source>
</evidence>
<dbReference type="GO" id="GO:0005524">
    <property type="term" value="F:ATP binding"/>
    <property type="evidence" value="ECO:0007669"/>
    <property type="project" value="UniProtKB-KW"/>
</dbReference>
<evidence type="ECO:0000259" key="27">
    <source>
        <dbReference type="PROSITE" id="PS50994"/>
    </source>
</evidence>
<keyword evidence="9" id="KW-0547">Nucleotide-binding</keyword>
<gene>
    <name evidence="28" type="ORF">CTheo_8696</name>
</gene>
<feature type="compositionally biased region" description="Low complexity" evidence="25">
    <location>
        <begin position="28"/>
        <end position="42"/>
    </location>
</feature>
<keyword evidence="18" id="KW-0239">DNA-directed DNA polymerase</keyword>
<comment type="catalytic activity">
    <reaction evidence="23">
        <text>DNA(n) + a 2'-deoxyribonucleoside 5'-triphosphate = DNA(n+1) + diphosphate</text>
        <dbReference type="Rhea" id="RHEA:22508"/>
        <dbReference type="Rhea" id="RHEA-COMP:17339"/>
        <dbReference type="Rhea" id="RHEA-COMP:17340"/>
        <dbReference type="ChEBI" id="CHEBI:33019"/>
        <dbReference type="ChEBI" id="CHEBI:61560"/>
        <dbReference type="ChEBI" id="CHEBI:173112"/>
        <dbReference type="EC" id="2.7.7.7"/>
    </reaction>
</comment>
<evidence type="ECO:0000256" key="22">
    <source>
        <dbReference type="ARBA" id="ARBA00048173"/>
    </source>
</evidence>
<dbReference type="InterPro" id="IPR036875">
    <property type="entry name" value="Znf_CCHC_sf"/>
</dbReference>
<evidence type="ECO:0000313" key="29">
    <source>
        <dbReference type="Proteomes" id="UP000383932"/>
    </source>
</evidence>
<dbReference type="InterPro" id="IPR054722">
    <property type="entry name" value="PolX-like_BBD"/>
</dbReference>
<sequence>MSKQIQNRLLAEDLRRKAKAGDSALFISSNRSAPSNNRPNNNQHTANVSKLICNNCSKPGHIAHNCRKPGRGAWKRNQGSSSQNSNPNRSNNQNNRNQFNNNNKGKGRAFALTDNNEFTFTFVEIPTMDNEQAYATEPTHTYILDSAATCHIGNNANQFKDLQPYSGQVKGMGGLAQIQGIGNINLYVAKDTPVETNGTYQLNSTSKIHLKDAYYIPDSPVNLISLSKLMDQRPEVEITAKHDKIHFYDPTKEETVATTIKIGTCSSRNPWQLLTSIDTDDFSYVTQSLSDWHLILGHVNTRTILNMVNQRLVKGVEITKQSTHNPKIDCIGCNKGKSTVRPFKKNTDSSEFPTEIGQVVYSDTWGPTHTASLQGNNYMITFTDGATRYTNVYFMKHKNEAFDKYKKMEAWLQTQFNKPIKRFHYDGGRELVHGNFQEYCTNKGTVITTTAPHSSSSNGMVENLNRRYTEKARALMQASPHTQKMPFLWQEAIDYINKIKNRTPTHIGNKYMSPYHALHGKLPDLSHYQLWGSQIQVLIQDDKNKIGMRTKSAILTSIEDSPSGSWRYLAWLHRSIQVTRNVYFSQKLPSPANSNEGEPMGTSRETKIGDLEDFVKIAPPIEGEIKEENIIKDGQDSPQESSDNPDLPMHTQHASCSASHSASRSALRTATIRAKRSLRSTTETPTAAAAATKPAADMTADGPILSSVRSVRSAYNSGTARLRNRRDHDTKPSNLDGPSTRTQSRRQAQGMNKPEDFNKLTKDHGGMRSEAFWVIPNNELNHYFMSHGFHTFTDHGMDEDDDFIISYETVGTHTHPVDFIPLEVHEELDTFMWCKDIPQTTAWLTNKPANLTSSVHSDNIDDLGEHPMYSQIMKHPVLRPMAEDAMEAELGAFHTKDVFELKPLPPHVNFSSIIPSHWRYMIKRDKDGNIIRVKARLVAGGDHQVPGRNFKELYTSTISIDTIRLMLAISCKFNFDIIHMDVDSAFLNSLLQDVIYVRQPPHYSDGTNRVWHLKKSMYGLRQAPCDWERHRMALFGQIGFTRLESETSIYIRHQGDKIAIIASYVDDLLIVTSRGYSDKVQDDIASIFKCKDLGPISLFLGIQIERDCKASTMKLSMPGYIKKIIIQMGMENCAMAHTPASHMTVLMPHTPEEAAPNYPYLSAIGRLLWLALTVCPELAYIIGALTRHTQSFTNAHITAIKQVLRYLAGTPEVGIHYKMYENDDMEIGYSDSSYGNKEEGRKSISGYAFMYCGAAVAWSSKSQPVVAASTQEAEYIALTHATKHAMWM</sequence>
<dbReference type="InterPro" id="IPR036397">
    <property type="entry name" value="RNaseH_sf"/>
</dbReference>
<accession>A0A5N5Q7Y2</accession>
<keyword evidence="13" id="KW-0067">ATP-binding</keyword>
<dbReference type="GO" id="GO:0006397">
    <property type="term" value="P:mRNA processing"/>
    <property type="evidence" value="ECO:0007669"/>
    <property type="project" value="UniProtKB-KW"/>
</dbReference>
<reference evidence="28 29" key="1">
    <citation type="journal article" date="2019" name="Fungal Biol. Biotechnol.">
        <title>Draft genome sequence of fastidious pathogen Ceratobasidium theobromae, which causes vascular-streak dieback in Theobroma cacao.</title>
        <authorList>
            <person name="Ali S.S."/>
            <person name="Asman A."/>
            <person name="Shao J."/>
            <person name="Firmansyah A.P."/>
            <person name="Susilo A.W."/>
            <person name="Rosmana A."/>
            <person name="McMahon P."/>
            <person name="Junaid M."/>
            <person name="Guest D."/>
            <person name="Kheng T.Y."/>
            <person name="Meinhardt L.W."/>
            <person name="Bailey B.A."/>
        </authorList>
    </citation>
    <scope>NUCLEOTIDE SEQUENCE [LARGE SCALE GENOMIC DNA]</scope>
    <source>
        <strain evidence="28 29">CT2</strain>
    </source>
</reference>
<evidence type="ECO:0000256" key="8">
    <source>
        <dbReference type="ARBA" id="ARBA00022723"/>
    </source>
</evidence>